<comment type="caution">
    <text evidence="2">The sequence shown here is derived from an EMBL/GenBank/DDBJ whole genome shotgun (WGS) entry which is preliminary data.</text>
</comment>
<evidence type="ECO:0000256" key="1">
    <source>
        <dbReference type="ARBA" id="ARBA00022679"/>
    </source>
</evidence>
<sequence>MIPKIIHYCWFGGKEIPGNLKKCMDTWKKYCPDYQIKLWNESNFDVFSHPFIKAAYESKAWAFVSDYARLKIIFDQGGIYLDTDVELVKSLDSLLTNKCYIGIEQNGNRCNTGLGFGAEKHSDVVKRMLDVYGKVSFDNEKRIDIECPKLNTEAIRSIGEFSLCEVSFLPGVTVYPSQYMDPISTGITKNLLCEETISIHLYSASWTGGKERLKRRVVAFIGAQRYYKIKRLLGRTI</sequence>
<dbReference type="InterPro" id="IPR029044">
    <property type="entry name" value="Nucleotide-diphossugar_trans"/>
</dbReference>
<dbReference type="GO" id="GO:0000030">
    <property type="term" value="F:mannosyltransferase activity"/>
    <property type="evidence" value="ECO:0007669"/>
    <property type="project" value="TreeGrafter"/>
</dbReference>
<dbReference type="PANTHER" id="PTHR32385">
    <property type="entry name" value="MANNOSYL PHOSPHORYLINOSITOL CERAMIDE SYNTHASE"/>
    <property type="match status" value="1"/>
</dbReference>
<accession>A0A412YSV2</accession>
<dbReference type="InterPro" id="IPR007577">
    <property type="entry name" value="GlycoTrfase_DXD_sugar-bd_CS"/>
</dbReference>
<dbReference type="PANTHER" id="PTHR32385:SF15">
    <property type="entry name" value="INOSITOL PHOSPHOCERAMIDE MANNOSYLTRANSFERASE 1"/>
    <property type="match status" value="1"/>
</dbReference>
<dbReference type="InterPro" id="IPR051706">
    <property type="entry name" value="Glycosyltransferase_domain"/>
</dbReference>
<dbReference type="SUPFAM" id="SSF53448">
    <property type="entry name" value="Nucleotide-diphospho-sugar transferases"/>
    <property type="match status" value="1"/>
</dbReference>
<gene>
    <name evidence="2" type="ORF">DWW02_29120</name>
</gene>
<evidence type="ECO:0000313" key="3">
    <source>
        <dbReference type="Proteomes" id="UP000284543"/>
    </source>
</evidence>
<evidence type="ECO:0000313" key="2">
    <source>
        <dbReference type="EMBL" id="RGV68392.1"/>
    </source>
</evidence>
<dbReference type="EMBL" id="QRZM01000029">
    <property type="protein sequence ID" value="RGV68392.1"/>
    <property type="molecule type" value="Genomic_DNA"/>
</dbReference>
<dbReference type="Pfam" id="PF04488">
    <property type="entry name" value="Gly_transf_sug"/>
    <property type="match status" value="1"/>
</dbReference>
<dbReference type="Gene3D" id="3.90.550.20">
    <property type="match status" value="1"/>
</dbReference>
<name>A0A412YSV2_9FIRM</name>
<dbReference type="GO" id="GO:0016020">
    <property type="term" value="C:membrane"/>
    <property type="evidence" value="ECO:0007669"/>
    <property type="project" value="GOC"/>
</dbReference>
<proteinExistence type="predicted"/>
<dbReference type="Proteomes" id="UP000284543">
    <property type="component" value="Unassembled WGS sequence"/>
</dbReference>
<dbReference type="RefSeq" id="WP_118019769.1">
    <property type="nucleotide sequence ID" value="NZ_JAQEBA010000027.1"/>
</dbReference>
<reference evidence="2 3" key="1">
    <citation type="submission" date="2018-08" db="EMBL/GenBank/DDBJ databases">
        <title>A genome reference for cultivated species of the human gut microbiota.</title>
        <authorList>
            <person name="Zou Y."/>
            <person name="Xue W."/>
            <person name="Luo G."/>
        </authorList>
    </citation>
    <scope>NUCLEOTIDE SEQUENCE [LARGE SCALE GENOMIC DNA]</scope>
    <source>
        <strain evidence="2 3">AF14-18</strain>
    </source>
</reference>
<protein>
    <submittedName>
        <fullName evidence="2">Exopolysaccharide biosynthesis protein</fullName>
    </submittedName>
</protein>
<dbReference type="AlphaFoldDB" id="A0A412YSV2"/>
<organism evidence="2 3">
    <name type="scientific">Enterocloster bolteae</name>
    <dbReference type="NCBI Taxonomy" id="208479"/>
    <lineage>
        <taxon>Bacteria</taxon>
        <taxon>Bacillati</taxon>
        <taxon>Bacillota</taxon>
        <taxon>Clostridia</taxon>
        <taxon>Lachnospirales</taxon>
        <taxon>Lachnospiraceae</taxon>
        <taxon>Enterocloster</taxon>
    </lineage>
</organism>
<dbReference type="GO" id="GO:0051999">
    <property type="term" value="P:mannosyl-inositol phosphorylceramide biosynthetic process"/>
    <property type="evidence" value="ECO:0007669"/>
    <property type="project" value="TreeGrafter"/>
</dbReference>
<keyword evidence="1" id="KW-0808">Transferase</keyword>